<dbReference type="CDD" id="cd08704">
    <property type="entry name" value="Met_tRNA_FMT_C"/>
    <property type="match status" value="1"/>
</dbReference>
<reference evidence="13" key="1">
    <citation type="submission" date="2017-09" db="EMBL/GenBank/DDBJ databases">
        <title>Depth-based differentiation of microbial function through sediment-hosted aquifers and enrichment of novel symbionts in the deep terrestrial subsurface.</title>
        <authorList>
            <person name="Probst A.J."/>
            <person name="Ladd B."/>
            <person name="Jarett J.K."/>
            <person name="Geller-Mcgrath D.E."/>
            <person name="Sieber C.M.K."/>
            <person name="Emerson J.B."/>
            <person name="Anantharaman K."/>
            <person name="Thomas B.C."/>
            <person name="Malmstrom R."/>
            <person name="Stieglmeier M."/>
            <person name="Klingl A."/>
            <person name="Woyke T."/>
            <person name="Ryan C.M."/>
            <person name="Banfield J.F."/>
        </authorList>
    </citation>
    <scope>NUCLEOTIDE SEQUENCE [LARGE SCALE GENOMIC DNA]</scope>
</reference>
<dbReference type="CDD" id="cd08646">
    <property type="entry name" value="FMT_core_Met-tRNA-FMT_N"/>
    <property type="match status" value="1"/>
</dbReference>
<dbReference type="InterPro" id="IPR041711">
    <property type="entry name" value="Met-tRNA-FMT_N"/>
</dbReference>
<evidence type="ECO:0000256" key="1">
    <source>
        <dbReference type="ARBA" id="ARBA00002606"/>
    </source>
</evidence>
<dbReference type="GO" id="GO:0004479">
    <property type="term" value="F:methionyl-tRNA formyltransferase activity"/>
    <property type="evidence" value="ECO:0007669"/>
    <property type="project" value="UniProtKB-UniRule"/>
</dbReference>
<feature type="coiled-coil region" evidence="9">
    <location>
        <begin position="149"/>
        <end position="176"/>
    </location>
</feature>
<evidence type="ECO:0000259" key="10">
    <source>
        <dbReference type="Pfam" id="PF00551"/>
    </source>
</evidence>
<dbReference type="InterPro" id="IPR002376">
    <property type="entry name" value="Formyl_transf_N"/>
</dbReference>
<keyword evidence="5 8" id="KW-0808">Transferase</keyword>
<dbReference type="Pfam" id="PF00551">
    <property type="entry name" value="Formyl_trans_N"/>
    <property type="match status" value="1"/>
</dbReference>
<proteinExistence type="inferred from homology"/>
<dbReference type="PANTHER" id="PTHR11138">
    <property type="entry name" value="METHIONYL-TRNA FORMYLTRANSFERASE"/>
    <property type="match status" value="1"/>
</dbReference>
<dbReference type="InterPro" id="IPR036477">
    <property type="entry name" value="Formyl_transf_N_sf"/>
</dbReference>
<dbReference type="InterPro" id="IPR005794">
    <property type="entry name" value="Fmt"/>
</dbReference>
<dbReference type="InterPro" id="IPR001555">
    <property type="entry name" value="GART_AS"/>
</dbReference>
<dbReference type="PROSITE" id="PS00373">
    <property type="entry name" value="GART"/>
    <property type="match status" value="1"/>
</dbReference>
<dbReference type="Gene3D" id="3.40.50.170">
    <property type="entry name" value="Formyl transferase, N-terminal domain"/>
    <property type="match status" value="1"/>
</dbReference>
<feature type="domain" description="Formyl transferase C-terminal" evidence="11">
    <location>
        <begin position="209"/>
        <end position="312"/>
    </location>
</feature>
<dbReference type="HAMAP" id="MF_00182">
    <property type="entry name" value="Formyl_trans"/>
    <property type="match status" value="1"/>
</dbReference>
<evidence type="ECO:0000256" key="5">
    <source>
        <dbReference type="ARBA" id="ARBA00022679"/>
    </source>
</evidence>
<evidence type="ECO:0000256" key="9">
    <source>
        <dbReference type="SAM" id="Coils"/>
    </source>
</evidence>
<evidence type="ECO:0000259" key="11">
    <source>
        <dbReference type="Pfam" id="PF02911"/>
    </source>
</evidence>
<dbReference type="PANTHER" id="PTHR11138:SF5">
    <property type="entry name" value="METHIONYL-TRNA FORMYLTRANSFERASE, MITOCHONDRIAL"/>
    <property type="match status" value="1"/>
</dbReference>
<keyword evidence="6 8" id="KW-0648">Protein biosynthesis</keyword>
<accession>A0A2M6Z3S2</accession>
<dbReference type="SUPFAM" id="SSF53328">
    <property type="entry name" value="Formyltransferase"/>
    <property type="match status" value="1"/>
</dbReference>
<evidence type="ECO:0000256" key="8">
    <source>
        <dbReference type="HAMAP-Rule" id="MF_00182"/>
    </source>
</evidence>
<dbReference type="Proteomes" id="UP000228777">
    <property type="component" value="Unassembled WGS sequence"/>
</dbReference>
<keyword evidence="9" id="KW-0175">Coiled coil</keyword>
<comment type="catalytic activity">
    <reaction evidence="7 8">
        <text>L-methionyl-tRNA(fMet) + (6R)-10-formyltetrahydrofolate = N-formyl-L-methionyl-tRNA(fMet) + (6S)-5,6,7,8-tetrahydrofolate + H(+)</text>
        <dbReference type="Rhea" id="RHEA:24380"/>
        <dbReference type="Rhea" id="RHEA-COMP:9952"/>
        <dbReference type="Rhea" id="RHEA-COMP:9953"/>
        <dbReference type="ChEBI" id="CHEBI:15378"/>
        <dbReference type="ChEBI" id="CHEBI:57453"/>
        <dbReference type="ChEBI" id="CHEBI:78530"/>
        <dbReference type="ChEBI" id="CHEBI:78844"/>
        <dbReference type="ChEBI" id="CHEBI:195366"/>
        <dbReference type="EC" id="2.1.2.9"/>
    </reaction>
</comment>
<dbReference type="NCBIfam" id="TIGR00460">
    <property type="entry name" value="fmt"/>
    <property type="match status" value="1"/>
</dbReference>
<evidence type="ECO:0000313" key="13">
    <source>
        <dbReference type="Proteomes" id="UP000228777"/>
    </source>
</evidence>
<name>A0A2M6Z3S2_9BACT</name>
<dbReference type="InterPro" id="IPR037022">
    <property type="entry name" value="Formyl_trans_C_sf"/>
</dbReference>
<dbReference type="InterPro" id="IPR044135">
    <property type="entry name" value="Met-tRNA-FMT_C"/>
</dbReference>
<dbReference type="EC" id="2.1.2.9" evidence="3 8"/>
<organism evidence="12 13">
    <name type="scientific">bacterium (Candidatus Gribaldobacteria) CG07_land_8_20_14_0_80_33_18</name>
    <dbReference type="NCBI Taxonomy" id="2014272"/>
    <lineage>
        <taxon>Bacteria</taxon>
        <taxon>Candidatus Gribaldobacteria</taxon>
    </lineage>
</organism>
<evidence type="ECO:0000256" key="3">
    <source>
        <dbReference type="ARBA" id="ARBA00012261"/>
    </source>
</evidence>
<comment type="function">
    <text evidence="1 8">Attaches a formyl group to the free amino group of methionyl-tRNA(fMet). The formyl group appears to play a dual role in the initiator identity of N-formylmethionyl-tRNA by promoting its recognition by IF2 and preventing the misappropriation of this tRNA by the elongation apparatus.</text>
</comment>
<gene>
    <name evidence="8" type="primary">fmt</name>
    <name evidence="12" type="ORF">COS93_00990</name>
</gene>
<evidence type="ECO:0000256" key="6">
    <source>
        <dbReference type="ARBA" id="ARBA00022917"/>
    </source>
</evidence>
<comment type="similarity">
    <text evidence="2 8">Belongs to the Fmt family.</text>
</comment>
<evidence type="ECO:0000256" key="2">
    <source>
        <dbReference type="ARBA" id="ARBA00010699"/>
    </source>
</evidence>
<dbReference type="InterPro" id="IPR011034">
    <property type="entry name" value="Formyl_transferase-like_C_sf"/>
</dbReference>
<protein>
    <recommendedName>
        <fullName evidence="4 8">Methionyl-tRNA formyltransferase</fullName>
        <ecNumber evidence="3 8">2.1.2.9</ecNumber>
    </recommendedName>
</protein>
<feature type="domain" description="Formyl transferase N-terminal" evidence="10">
    <location>
        <begin position="5"/>
        <end position="182"/>
    </location>
</feature>
<dbReference type="SUPFAM" id="SSF50486">
    <property type="entry name" value="FMT C-terminal domain-like"/>
    <property type="match status" value="1"/>
</dbReference>
<evidence type="ECO:0000313" key="12">
    <source>
        <dbReference type="EMBL" id="PIU47030.1"/>
    </source>
</evidence>
<dbReference type="InterPro" id="IPR005793">
    <property type="entry name" value="Formyl_trans_C"/>
</dbReference>
<comment type="caution">
    <text evidence="12">The sequence shown here is derived from an EMBL/GenBank/DDBJ whole genome shotgun (WGS) entry which is preliminary data.</text>
</comment>
<feature type="binding site" evidence="8">
    <location>
        <begin position="110"/>
        <end position="113"/>
    </location>
    <ligand>
        <name>(6S)-5,6,7,8-tetrahydrofolate</name>
        <dbReference type="ChEBI" id="CHEBI:57453"/>
    </ligand>
</feature>
<dbReference type="Pfam" id="PF02911">
    <property type="entry name" value="Formyl_trans_C"/>
    <property type="match status" value="1"/>
</dbReference>
<evidence type="ECO:0000256" key="4">
    <source>
        <dbReference type="ARBA" id="ARBA00016014"/>
    </source>
</evidence>
<dbReference type="Gene3D" id="3.10.25.10">
    <property type="entry name" value="Formyl transferase, C-terminal domain"/>
    <property type="match status" value="1"/>
</dbReference>
<dbReference type="GO" id="GO:0005829">
    <property type="term" value="C:cytosol"/>
    <property type="evidence" value="ECO:0007669"/>
    <property type="project" value="TreeGrafter"/>
</dbReference>
<dbReference type="AlphaFoldDB" id="A0A2M6Z3S2"/>
<dbReference type="EMBL" id="PEWP01000018">
    <property type="protein sequence ID" value="PIU47030.1"/>
    <property type="molecule type" value="Genomic_DNA"/>
</dbReference>
<sequence>MKNVKIIFIGTGEFGAIILEKLIQTLYKPILVITQPDKPVGREQILTPPPVKLVAEKYNISVLQSEKILNLKSEILNLRPDLIIVAAYGQIIPKHILDIPKYGFINIHPSLLPRWRGSSPLQFTILNGDKETGVTIIKMDEKIDHGPIIANEKLKMKNEKLTYEELHNKLAELGAKLVIETIPKWLKGEIKPLPQEAQDENKATYTKILKKEDGKIDWSKSAEEIERQIRAFNPWPGSYTRIKNQELRIKNLKILKVEILPTQTKTNKQIGEIFLTDDKKLTIQTGQNYLILQKIQLEGKKPIAAEDFLLGHKDIIGTILF</sequence>
<evidence type="ECO:0000256" key="7">
    <source>
        <dbReference type="ARBA" id="ARBA00048558"/>
    </source>
</evidence>